<evidence type="ECO:0000256" key="2">
    <source>
        <dbReference type="RuleBase" id="RU361156"/>
    </source>
</evidence>
<evidence type="ECO:0000256" key="3">
    <source>
        <dbReference type="SAM" id="MobiDB-lite"/>
    </source>
</evidence>
<protein>
    <recommendedName>
        <fullName evidence="2">Carboxypeptidase</fullName>
        <ecNumber evidence="2">3.4.16.-</ecNumber>
    </recommendedName>
</protein>
<proteinExistence type="inferred from homology"/>
<dbReference type="FunFam" id="3.40.50.12670:FF:000002">
    <property type="entry name" value="Carboxypeptidase"/>
    <property type="match status" value="1"/>
</dbReference>
<comment type="similarity">
    <text evidence="1 2">Belongs to the peptidase S10 family.</text>
</comment>
<keyword evidence="2" id="KW-0378">Hydrolase</keyword>
<feature type="chain" id="PRO_5041489408" description="Carboxypeptidase" evidence="2">
    <location>
        <begin position="20"/>
        <end position="749"/>
    </location>
</feature>
<dbReference type="Proteomes" id="UP001177023">
    <property type="component" value="Unassembled WGS sequence"/>
</dbReference>
<dbReference type="Pfam" id="PF00450">
    <property type="entry name" value="Peptidase_S10"/>
    <property type="match status" value="1"/>
</dbReference>
<dbReference type="InterPro" id="IPR001563">
    <property type="entry name" value="Peptidase_S10"/>
</dbReference>
<dbReference type="InterPro" id="IPR029058">
    <property type="entry name" value="AB_hydrolase_fold"/>
</dbReference>
<keyword evidence="2" id="KW-0121">Carboxypeptidase</keyword>
<dbReference type="PROSITE" id="PS00131">
    <property type="entry name" value="CARBOXYPEPT_SER_SER"/>
    <property type="match status" value="1"/>
</dbReference>
<name>A0AA36DG14_9BILA</name>
<feature type="non-terminal residue" evidence="4">
    <location>
        <position position="749"/>
    </location>
</feature>
<feature type="compositionally biased region" description="Polar residues" evidence="3">
    <location>
        <begin position="711"/>
        <end position="725"/>
    </location>
</feature>
<dbReference type="AlphaFoldDB" id="A0AA36DG14"/>
<evidence type="ECO:0000313" key="5">
    <source>
        <dbReference type="Proteomes" id="UP001177023"/>
    </source>
</evidence>
<feature type="region of interest" description="Disordered" evidence="3">
    <location>
        <begin position="711"/>
        <end position="734"/>
    </location>
</feature>
<keyword evidence="2" id="KW-0645">Protease</keyword>
<dbReference type="GO" id="GO:0006508">
    <property type="term" value="P:proteolysis"/>
    <property type="evidence" value="ECO:0007669"/>
    <property type="project" value="UniProtKB-KW"/>
</dbReference>
<reference evidence="4" key="1">
    <citation type="submission" date="2023-06" db="EMBL/GenBank/DDBJ databases">
        <authorList>
            <person name="Delattre M."/>
        </authorList>
    </citation>
    <scope>NUCLEOTIDE SEQUENCE</scope>
    <source>
        <strain evidence="4">AF72</strain>
    </source>
</reference>
<keyword evidence="5" id="KW-1185">Reference proteome</keyword>
<evidence type="ECO:0000313" key="4">
    <source>
        <dbReference type="EMBL" id="CAJ0586980.1"/>
    </source>
</evidence>
<dbReference type="PANTHER" id="PTHR11802:SF70">
    <property type="entry name" value="SERINE CARBOXYPEPTIDASE CTSA-3.1"/>
    <property type="match status" value="1"/>
</dbReference>
<keyword evidence="2" id="KW-0732">Signal</keyword>
<feature type="compositionally biased region" description="Basic and acidic residues" evidence="3">
    <location>
        <begin position="676"/>
        <end position="692"/>
    </location>
</feature>
<evidence type="ECO:0000256" key="1">
    <source>
        <dbReference type="ARBA" id="ARBA00009431"/>
    </source>
</evidence>
<organism evidence="4 5">
    <name type="scientific">Mesorhabditis spiculigera</name>
    <dbReference type="NCBI Taxonomy" id="96644"/>
    <lineage>
        <taxon>Eukaryota</taxon>
        <taxon>Metazoa</taxon>
        <taxon>Ecdysozoa</taxon>
        <taxon>Nematoda</taxon>
        <taxon>Chromadorea</taxon>
        <taxon>Rhabditida</taxon>
        <taxon>Rhabditina</taxon>
        <taxon>Rhabditomorpha</taxon>
        <taxon>Rhabditoidea</taxon>
        <taxon>Rhabditidae</taxon>
        <taxon>Mesorhabditinae</taxon>
        <taxon>Mesorhabditis</taxon>
    </lineage>
</organism>
<dbReference type="Gene3D" id="3.40.50.1820">
    <property type="entry name" value="alpha/beta hydrolase"/>
    <property type="match status" value="1"/>
</dbReference>
<dbReference type="InterPro" id="IPR018202">
    <property type="entry name" value="Ser_caboxypep_ser_AS"/>
</dbReference>
<dbReference type="GO" id="GO:0004185">
    <property type="term" value="F:serine-type carboxypeptidase activity"/>
    <property type="evidence" value="ECO:0007669"/>
    <property type="project" value="UniProtKB-UniRule"/>
</dbReference>
<dbReference type="PRINTS" id="PR00724">
    <property type="entry name" value="CRBOXYPTASEC"/>
</dbReference>
<feature type="region of interest" description="Disordered" evidence="3">
    <location>
        <begin position="664"/>
        <end position="692"/>
    </location>
</feature>
<sequence>MRRWLLGFLWLSVVHGVMEDDLVKSLPGLIFNTTFNTYSGYLRANNQGNWKMHYWLVESQSNSKTDPLLVWFNGGPGCSSFAGALEELGPFYVNADGETLYENVFAWNRFANVLFLESPIGVGFSYDTTNPNLTHHTDDITADQNHFALADFFVRVQPQYGTRPFFLTGESYAGHYIPQLTVRILNDPGFPNKKFMGIAIGNGEFSSQRQSNSIILWSFYHGRISLTDWDHAKKHCNGGNGTVDDIDQYNFFAYFKTNNNMDYFSDGSTCGNLLEEYLILPSDMDEYNFYQDCYSVFHTASNSHRRHKPRSKAKSRRVRRSALDPNTALTLNHDSTDSQWGYPCWDEDVVTKWANRRDVQEALHIDSAWQNQKTSGGDAYPWMDCNDNAIYNNYFNDYADTTQFFDQIIAKAEAVGLPNFRMLIYNGDVDTVCNYLGDAWHMKAIADKNGFKEAARQRWYYRKQTAGFVQRYSRNGLSIDVMTVKGSGHFVPNDRPGGALQMITNFVSLAANSSSDIDYNKAACALGRENYRSGRSTRMRKFPRRSTIDDPANRYYFLLMNNLNVDPETSFFLSPYKLERRGFWTVFYVPNALRIWAQREQDPRIRAGHLENPQEVIDRFPPLKKDSVPEIPDEIMRVFGNSPIHSGHINLVKQNEAEKLALKPLYSGREQPSPKSLEEVSSKRANTDESSRQLDEIQILLKKLIGNQTRRNSKSALQVKNSDPDGSSEKRSIITRNVPVAKAIPSGIF</sequence>
<dbReference type="SUPFAM" id="SSF53474">
    <property type="entry name" value="alpha/beta-Hydrolases"/>
    <property type="match status" value="1"/>
</dbReference>
<accession>A0AA36DG14</accession>
<dbReference type="PANTHER" id="PTHR11802">
    <property type="entry name" value="SERINE PROTEASE FAMILY S10 SERINE CARBOXYPEPTIDASE"/>
    <property type="match status" value="1"/>
</dbReference>
<comment type="caution">
    <text evidence="4">The sequence shown here is derived from an EMBL/GenBank/DDBJ whole genome shotgun (WGS) entry which is preliminary data.</text>
</comment>
<gene>
    <name evidence="4" type="ORF">MSPICULIGERA_LOCUS24960</name>
</gene>
<dbReference type="EC" id="3.4.16.-" evidence="2"/>
<dbReference type="EMBL" id="CATQJA010002709">
    <property type="protein sequence ID" value="CAJ0586980.1"/>
    <property type="molecule type" value="Genomic_DNA"/>
</dbReference>
<feature type="signal peptide" evidence="2">
    <location>
        <begin position="1"/>
        <end position="19"/>
    </location>
</feature>